<gene>
    <name evidence="1" type="ORF">M9H77_03906</name>
</gene>
<keyword evidence="2" id="KW-1185">Reference proteome</keyword>
<dbReference type="EMBL" id="CM044701">
    <property type="protein sequence ID" value="KAI5682678.1"/>
    <property type="molecule type" value="Genomic_DNA"/>
</dbReference>
<protein>
    <submittedName>
        <fullName evidence="1">Uncharacterized protein</fullName>
    </submittedName>
</protein>
<reference evidence="2" key="1">
    <citation type="journal article" date="2023" name="Nat. Plants">
        <title>Single-cell RNA sequencing provides a high-resolution roadmap for understanding the multicellular compartmentation of specialized metabolism.</title>
        <authorList>
            <person name="Sun S."/>
            <person name="Shen X."/>
            <person name="Li Y."/>
            <person name="Li Y."/>
            <person name="Wang S."/>
            <person name="Li R."/>
            <person name="Zhang H."/>
            <person name="Shen G."/>
            <person name="Guo B."/>
            <person name="Wei J."/>
            <person name="Xu J."/>
            <person name="St-Pierre B."/>
            <person name="Chen S."/>
            <person name="Sun C."/>
        </authorList>
    </citation>
    <scope>NUCLEOTIDE SEQUENCE [LARGE SCALE GENOMIC DNA]</scope>
</reference>
<organism evidence="1 2">
    <name type="scientific">Catharanthus roseus</name>
    <name type="common">Madagascar periwinkle</name>
    <name type="synonym">Vinca rosea</name>
    <dbReference type="NCBI Taxonomy" id="4058"/>
    <lineage>
        <taxon>Eukaryota</taxon>
        <taxon>Viridiplantae</taxon>
        <taxon>Streptophyta</taxon>
        <taxon>Embryophyta</taxon>
        <taxon>Tracheophyta</taxon>
        <taxon>Spermatophyta</taxon>
        <taxon>Magnoliopsida</taxon>
        <taxon>eudicotyledons</taxon>
        <taxon>Gunneridae</taxon>
        <taxon>Pentapetalae</taxon>
        <taxon>asterids</taxon>
        <taxon>lamiids</taxon>
        <taxon>Gentianales</taxon>
        <taxon>Apocynaceae</taxon>
        <taxon>Rauvolfioideae</taxon>
        <taxon>Vinceae</taxon>
        <taxon>Catharanthinae</taxon>
        <taxon>Catharanthus</taxon>
    </lineage>
</organism>
<dbReference type="Proteomes" id="UP001060085">
    <property type="component" value="Linkage Group LG01"/>
</dbReference>
<sequence length="209" mass="23748">MGSSDRLFDKQRTVHQILGGGFVADVILWRRKDLTVGILVVTFASWVVFERSGYTVLSLVSSVLLLLFSVLFLWAKSAAILNRPPPPLPHLHLSEEMVNDAAALLRNHINMFLSVSEDIALGKDTQMYTKVAACLLIMSVIGGMIDFLSLGYISLVIVLTIPALYEKYEDHIDRYALISYTKLKVFYSHIDREWVSKFRSWILEKKKLN</sequence>
<name>A0ACC0CD32_CATRO</name>
<evidence type="ECO:0000313" key="1">
    <source>
        <dbReference type="EMBL" id="KAI5682678.1"/>
    </source>
</evidence>
<accession>A0ACC0CD32</accession>
<evidence type="ECO:0000313" key="2">
    <source>
        <dbReference type="Proteomes" id="UP001060085"/>
    </source>
</evidence>
<proteinExistence type="predicted"/>
<comment type="caution">
    <text evidence="1">The sequence shown here is derived from an EMBL/GenBank/DDBJ whole genome shotgun (WGS) entry which is preliminary data.</text>
</comment>